<sequence>MNSCRSPMKTCRRAFMKMVRITALAVASVFYSPLAVMAEDAPQAAQSLQPFAEFLAGIASSQSGAAASATPAVASARSAPTQAQSYLASLYAGVDAKAVKHSFVDANDTAFDCIPIMQQPALHGSTEPLPTPPDIPKSLLRAASADGQTRASNVSAAETDRFGNAMACADGAIPMARVTPEQIGRFASLQDFFRKSPDGAGGLPRRAASSSSAVQATHRYAHAYQEISNVGGHSFLNLWKPPVAASQIFSLSQHWYVGGNGSRLQTAETGWQVYPKFYKTAKPVFFIYWTSDGYTTKGCYNLTCAAFVQTSNTFAIGGALKPWSTSPKKQVALELMYFLYQGKWWLYVNGTAAANAIGYYPASLYNGGAMSIAAEEIDYGGETVGTKSWPAMGSGKFASLGFGKAAYQSDIFYIPASGPSVSANLTVSQDWPWAYTASFSYLNSPNFSTLFFGGPGGKR</sequence>
<evidence type="ECO:0000256" key="1">
    <source>
        <dbReference type="SAM" id="SignalP"/>
    </source>
</evidence>
<dbReference type="OrthoDB" id="5934790at2"/>
<comment type="caution">
    <text evidence="3">The sequence shown here is derived from an EMBL/GenBank/DDBJ whole genome shotgun (WGS) entry which is preliminary data.</text>
</comment>
<dbReference type="PROSITE" id="PS52045">
    <property type="entry name" value="NEPROSIN_PEP_CD"/>
    <property type="match status" value="1"/>
</dbReference>
<protein>
    <recommendedName>
        <fullName evidence="2">Neprosin PEP catalytic domain-containing protein</fullName>
    </recommendedName>
</protein>
<evidence type="ECO:0000313" key="3">
    <source>
        <dbReference type="EMBL" id="PNG24971.1"/>
    </source>
</evidence>
<accession>A0A2J7TDX7</accession>
<proteinExistence type="predicted"/>
<organism evidence="3 4">
    <name type="scientific">Methylocella silvestris</name>
    <dbReference type="NCBI Taxonomy" id="199596"/>
    <lineage>
        <taxon>Bacteria</taxon>
        <taxon>Pseudomonadati</taxon>
        <taxon>Pseudomonadota</taxon>
        <taxon>Alphaproteobacteria</taxon>
        <taxon>Hyphomicrobiales</taxon>
        <taxon>Beijerinckiaceae</taxon>
        <taxon>Methylocella</taxon>
    </lineage>
</organism>
<reference evidence="3 4" key="1">
    <citation type="submission" date="2017-10" db="EMBL/GenBank/DDBJ databases">
        <title>Genome announcement of Methylocella silvestris TVC from permafrost.</title>
        <authorList>
            <person name="Wang J."/>
            <person name="Geng K."/>
            <person name="Ul-Haque F."/>
            <person name="Crombie A.T."/>
            <person name="Street L.E."/>
            <person name="Wookey P.A."/>
            <person name="Murrell J.C."/>
            <person name="Pratscher J."/>
        </authorList>
    </citation>
    <scope>NUCLEOTIDE SEQUENCE [LARGE SCALE GENOMIC DNA]</scope>
    <source>
        <strain evidence="3 4">TVC</strain>
    </source>
</reference>
<dbReference type="InterPro" id="IPR004314">
    <property type="entry name" value="Neprosin"/>
</dbReference>
<dbReference type="Pfam" id="PF03080">
    <property type="entry name" value="Neprosin"/>
    <property type="match status" value="1"/>
</dbReference>
<evidence type="ECO:0000313" key="4">
    <source>
        <dbReference type="Proteomes" id="UP000236286"/>
    </source>
</evidence>
<evidence type="ECO:0000259" key="2">
    <source>
        <dbReference type="PROSITE" id="PS52045"/>
    </source>
</evidence>
<name>A0A2J7TDX7_METSI</name>
<dbReference type="InterPro" id="IPR053168">
    <property type="entry name" value="Glutamic_endopeptidase"/>
</dbReference>
<keyword evidence="1" id="KW-0732">Signal</keyword>
<dbReference type="PANTHER" id="PTHR31589">
    <property type="entry name" value="PROTEIN, PUTATIVE (DUF239)-RELATED-RELATED"/>
    <property type="match status" value="1"/>
</dbReference>
<dbReference type="PANTHER" id="PTHR31589:SF110">
    <property type="entry name" value="PROTEIN, PUTATIVE (DUF239)-RELATED"/>
    <property type="match status" value="1"/>
</dbReference>
<dbReference type="EMBL" id="PDZR01000021">
    <property type="protein sequence ID" value="PNG24971.1"/>
    <property type="molecule type" value="Genomic_DNA"/>
</dbReference>
<feature type="domain" description="Neprosin PEP catalytic" evidence="2">
    <location>
        <begin position="210"/>
        <end position="459"/>
    </location>
</feature>
<dbReference type="Gene3D" id="3.90.1320.10">
    <property type="entry name" value="Outer-capsid protein sigma 3, large lobe"/>
    <property type="match status" value="1"/>
</dbReference>
<dbReference type="Proteomes" id="UP000236286">
    <property type="component" value="Unassembled WGS sequence"/>
</dbReference>
<feature type="chain" id="PRO_5014405523" description="Neprosin PEP catalytic domain-containing protein" evidence="1">
    <location>
        <begin position="39"/>
        <end position="459"/>
    </location>
</feature>
<feature type="signal peptide" evidence="1">
    <location>
        <begin position="1"/>
        <end position="38"/>
    </location>
</feature>
<dbReference type="AlphaFoldDB" id="A0A2J7TDX7"/>
<gene>
    <name evidence="3" type="ORF">CR492_15835</name>
</gene>